<protein>
    <submittedName>
        <fullName evidence="4">Oxidoreductase</fullName>
    </submittedName>
</protein>
<evidence type="ECO:0000313" key="4">
    <source>
        <dbReference type="EMBL" id="OBA87017.1"/>
    </source>
</evidence>
<keyword evidence="2" id="KW-0560">Oxidoreductase</keyword>
<dbReference type="Gene3D" id="2.30.110.10">
    <property type="entry name" value="Electron Transport, Fmn-binding Protein, Chain A"/>
    <property type="match status" value="1"/>
</dbReference>
<dbReference type="SUPFAM" id="SSF50475">
    <property type="entry name" value="FMN-binding split barrel"/>
    <property type="match status" value="1"/>
</dbReference>
<comment type="similarity">
    <text evidence="1">Belongs to the non-flavoprotein flavin reductase family.</text>
</comment>
<dbReference type="InterPro" id="IPR050268">
    <property type="entry name" value="NADH-dep_flavin_reductase"/>
</dbReference>
<dbReference type="Proteomes" id="UP000093962">
    <property type="component" value="Unassembled WGS sequence"/>
</dbReference>
<sequence>MTADSAFEDFVDLLDYPMFVVTVQADGQTGGCLVGFATQASIDPPTFLVGLSTQNHTTSVARTATHLAVHLLPRDELKLAELFGGETGDAVDKFRQCDWHVGPEGTRILDSALAWFVGEIIGRFDMGDHIGHLLAPVAGGSSGAESRPVFFADVKDLSPGHGA</sequence>
<dbReference type="SMART" id="SM00903">
    <property type="entry name" value="Flavin_Reduct"/>
    <property type="match status" value="1"/>
</dbReference>
<proteinExistence type="inferred from homology"/>
<name>A0A1A0MNN7_MYCMU</name>
<accession>A0A1A0MNN7</accession>
<dbReference type="RefSeq" id="WP_061003533.1">
    <property type="nucleotide sequence ID" value="NZ_LSKA01000277.1"/>
</dbReference>
<dbReference type="AlphaFoldDB" id="A0A1A0MNN7"/>
<reference evidence="4 5" key="1">
    <citation type="submission" date="2016-06" db="EMBL/GenBank/DDBJ databases">
        <authorList>
            <person name="Kjaerup R.B."/>
            <person name="Dalgaard T.S."/>
            <person name="Juul-Madsen H.R."/>
        </authorList>
    </citation>
    <scope>NUCLEOTIDE SEQUENCE [LARGE SCALE GENOMIC DNA]</scope>
    <source>
        <strain evidence="4 5">1199456.5</strain>
    </source>
</reference>
<dbReference type="PANTHER" id="PTHR30466">
    <property type="entry name" value="FLAVIN REDUCTASE"/>
    <property type="match status" value="1"/>
</dbReference>
<dbReference type="GO" id="GO:0042602">
    <property type="term" value="F:riboflavin reductase (NADPH) activity"/>
    <property type="evidence" value="ECO:0007669"/>
    <property type="project" value="TreeGrafter"/>
</dbReference>
<dbReference type="InterPro" id="IPR002563">
    <property type="entry name" value="Flavin_Rdtase-like_dom"/>
</dbReference>
<evidence type="ECO:0000313" key="5">
    <source>
        <dbReference type="Proteomes" id="UP000093962"/>
    </source>
</evidence>
<evidence type="ECO:0000256" key="1">
    <source>
        <dbReference type="ARBA" id="ARBA00008898"/>
    </source>
</evidence>
<dbReference type="Pfam" id="PF01613">
    <property type="entry name" value="Flavin_Reduct"/>
    <property type="match status" value="1"/>
</dbReference>
<dbReference type="OrthoDB" id="3176898at2"/>
<feature type="domain" description="Flavin reductase like" evidence="3">
    <location>
        <begin position="11"/>
        <end position="158"/>
    </location>
</feature>
<dbReference type="PANTHER" id="PTHR30466:SF15">
    <property type="entry name" value="POSSIBLE OXIDOREDUCTASE"/>
    <property type="match status" value="1"/>
</dbReference>
<evidence type="ECO:0000256" key="2">
    <source>
        <dbReference type="ARBA" id="ARBA00023002"/>
    </source>
</evidence>
<dbReference type="EMBL" id="LZSF01000132">
    <property type="protein sequence ID" value="OBA87017.1"/>
    <property type="molecule type" value="Genomic_DNA"/>
</dbReference>
<evidence type="ECO:0000259" key="3">
    <source>
        <dbReference type="SMART" id="SM00903"/>
    </source>
</evidence>
<comment type="caution">
    <text evidence="4">The sequence shown here is derived from an EMBL/GenBank/DDBJ whole genome shotgun (WGS) entry which is preliminary data.</text>
</comment>
<gene>
    <name evidence="4" type="ORF">A5642_21565</name>
</gene>
<dbReference type="GO" id="GO:0010181">
    <property type="term" value="F:FMN binding"/>
    <property type="evidence" value="ECO:0007669"/>
    <property type="project" value="InterPro"/>
</dbReference>
<dbReference type="InterPro" id="IPR012349">
    <property type="entry name" value="Split_barrel_FMN-bd"/>
</dbReference>
<organism evidence="4 5">
    <name type="scientific">Mycolicibacterium mucogenicum</name>
    <name type="common">Mycobacterium mucogenicum</name>
    <dbReference type="NCBI Taxonomy" id="56689"/>
    <lineage>
        <taxon>Bacteria</taxon>
        <taxon>Bacillati</taxon>
        <taxon>Actinomycetota</taxon>
        <taxon>Actinomycetes</taxon>
        <taxon>Mycobacteriales</taxon>
        <taxon>Mycobacteriaceae</taxon>
        <taxon>Mycolicibacterium</taxon>
    </lineage>
</organism>